<name>A0ABP4U659_9ACTN</name>
<dbReference type="PROSITE" id="PS00138">
    <property type="entry name" value="SUBTILASE_SER"/>
    <property type="match status" value="1"/>
</dbReference>
<organism evidence="9 10">
    <name type="scientific">Kribbella yunnanensis</name>
    <dbReference type="NCBI Taxonomy" id="190194"/>
    <lineage>
        <taxon>Bacteria</taxon>
        <taxon>Bacillati</taxon>
        <taxon>Actinomycetota</taxon>
        <taxon>Actinomycetes</taxon>
        <taxon>Propionibacteriales</taxon>
        <taxon>Kribbellaceae</taxon>
        <taxon>Kribbella</taxon>
    </lineage>
</organism>
<accession>A0ABP4U659</accession>
<dbReference type="EMBL" id="BAAANF010000017">
    <property type="protein sequence ID" value="GAA1697893.1"/>
    <property type="molecule type" value="Genomic_DNA"/>
</dbReference>
<evidence type="ECO:0000256" key="2">
    <source>
        <dbReference type="ARBA" id="ARBA00022670"/>
    </source>
</evidence>
<dbReference type="InterPro" id="IPR015500">
    <property type="entry name" value="Peptidase_S8_subtilisin-rel"/>
</dbReference>
<dbReference type="PANTHER" id="PTHR43806">
    <property type="entry name" value="PEPTIDASE S8"/>
    <property type="match status" value="1"/>
</dbReference>
<evidence type="ECO:0000256" key="3">
    <source>
        <dbReference type="ARBA" id="ARBA00022801"/>
    </source>
</evidence>
<dbReference type="PROSITE" id="PS51892">
    <property type="entry name" value="SUBTILASE"/>
    <property type="match status" value="1"/>
</dbReference>
<keyword evidence="4 5" id="KW-0720">Serine protease</keyword>
<feature type="active site" description="Charge relay system" evidence="5">
    <location>
        <position position="440"/>
    </location>
</feature>
<dbReference type="PROSITE" id="PS00136">
    <property type="entry name" value="SUBTILASE_ASP"/>
    <property type="match status" value="1"/>
</dbReference>
<comment type="caution">
    <text evidence="9">The sequence shown here is derived from an EMBL/GenBank/DDBJ whole genome shotgun (WGS) entry which is preliminary data.</text>
</comment>
<dbReference type="PROSITE" id="PS00137">
    <property type="entry name" value="SUBTILASE_HIS"/>
    <property type="match status" value="1"/>
</dbReference>
<dbReference type="InterPro" id="IPR036852">
    <property type="entry name" value="Peptidase_S8/S53_dom_sf"/>
</dbReference>
<feature type="active site" description="Charge relay system" evidence="5">
    <location>
        <position position="263"/>
    </location>
</feature>
<evidence type="ECO:0000256" key="1">
    <source>
        <dbReference type="ARBA" id="ARBA00011073"/>
    </source>
</evidence>
<protein>
    <submittedName>
        <fullName evidence="9">S8 family serine peptidase</fullName>
    </submittedName>
</protein>
<dbReference type="InterPro" id="IPR050131">
    <property type="entry name" value="Peptidase_S8_subtilisin-like"/>
</dbReference>
<dbReference type="InterPro" id="IPR022398">
    <property type="entry name" value="Peptidase_S8_His-AS"/>
</dbReference>
<dbReference type="Gene3D" id="3.40.50.200">
    <property type="entry name" value="Peptidase S8/S53 domain"/>
    <property type="match status" value="1"/>
</dbReference>
<dbReference type="InterPro" id="IPR000209">
    <property type="entry name" value="Peptidase_S8/S53_dom"/>
</dbReference>
<reference evidence="10" key="1">
    <citation type="journal article" date="2019" name="Int. J. Syst. Evol. Microbiol.">
        <title>The Global Catalogue of Microorganisms (GCM) 10K type strain sequencing project: providing services to taxonomists for standard genome sequencing and annotation.</title>
        <authorList>
            <consortium name="The Broad Institute Genomics Platform"/>
            <consortium name="The Broad Institute Genome Sequencing Center for Infectious Disease"/>
            <person name="Wu L."/>
            <person name="Ma J."/>
        </authorList>
    </citation>
    <scope>NUCLEOTIDE SEQUENCE [LARGE SCALE GENOMIC DNA]</scope>
    <source>
        <strain evidence="10">JCM 14307</strain>
    </source>
</reference>
<dbReference type="SUPFAM" id="SSF52743">
    <property type="entry name" value="Subtilisin-like"/>
    <property type="match status" value="1"/>
</dbReference>
<evidence type="ECO:0000256" key="5">
    <source>
        <dbReference type="PROSITE-ProRule" id="PRU01240"/>
    </source>
</evidence>
<evidence type="ECO:0000313" key="9">
    <source>
        <dbReference type="EMBL" id="GAA1697893.1"/>
    </source>
</evidence>
<evidence type="ECO:0000313" key="10">
    <source>
        <dbReference type="Proteomes" id="UP001500280"/>
    </source>
</evidence>
<dbReference type="PANTHER" id="PTHR43806:SF65">
    <property type="entry name" value="SERINE PROTEASE APRX"/>
    <property type="match status" value="1"/>
</dbReference>
<evidence type="ECO:0000256" key="7">
    <source>
        <dbReference type="SAM" id="MobiDB-lite"/>
    </source>
</evidence>
<feature type="compositionally biased region" description="Polar residues" evidence="7">
    <location>
        <begin position="29"/>
        <end position="45"/>
    </location>
</feature>
<dbReference type="Pfam" id="PF00082">
    <property type="entry name" value="Peptidase_S8"/>
    <property type="match status" value="1"/>
</dbReference>
<dbReference type="RefSeq" id="WP_344156700.1">
    <property type="nucleotide sequence ID" value="NZ_BAAANF010000017.1"/>
</dbReference>
<dbReference type="InterPro" id="IPR023828">
    <property type="entry name" value="Peptidase_S8_Ser-AS"/>
</dbReference>
<feature type="domain" description="Peptidase S8/S53" evidence="8">
    <location>
        <begin position="223"/>
        <end position="487"/>
    </location>
</feature>
<dbReference type="InterPro" id="IPR013783">
    <property type="entry name" value="Ig-like_fold"/>
</dbReference>
<keyword evidence="10" id="KW-1185">Reference proteome</keyword>
<dbReference type="Gene3D" id="2.60.40.10">
    <property type="entry name" value="Immunoglobulins"/>
    <property type="match status" value="1"/>
</dbReference>
<dbReference type="Proteomes" id="UP001500280">
    <property type="component" value="Unassembled WGS sequence"/>
</dbReference>
<feature type="region of interest" description="Disordered" evidence="7">
    <location>
        <begin position="29"/>
        <end position="52"/>
    </location>
</feature>
<evidence type="ECO:0000256" key="4">
    <source>
        <dbReference type="ARBA" id="ARBA00022825"/>
    </source>
</evidence>
<comment type="similarity">
    <text evidence="1 5 6">Belongs to the peptidase S8 family.</text>
</comment>
<evidence type="ECO:0000256" key="6">
    <source>
        <dbReference type="RuleBase" id="RU003355"/>
    </source>
</evidence>
<evidence type="ECO:0000259" key="8">
    <source>
        <dbReference type="Pfam" id="PF00082"/>
    </source>
</evidence>
<feature type="active site" description="Charge relay system" evidence="5">
    <location>
        <position position="232"/>
    </location>
</feature>
<gene>
    <name evidence="9" type="ORF">GCM10009745_50190</name>
</gene>
<dbReference type="PRINTS" id="PR00723">
    <property type="entry name" value="SUBTILISIN"/>
</dbReference>
<keyword evidence="3 5" id="KW-0378">Hydrolase</keyword>
<sequence length="1113" mass="117384">MASAPRSRRYGVIAVVAIAILGLPAQSQPAQGQRTQSQPAISQPVQGRPAQPAAEVRQLNGQVTLITGDRVTLREGRVSVDPGPGREKVRFTTRIVKDQVEVLPSDLGRLFAAGRLDRQLFDVAALIRAGYDDRSTPSIPVVVTYTGKAKSRAAVVGATVTRQLPVLNGVALKIDKAKAGAFLTGTTTAGVQKIWLDAKRKLSLDESVPQIGAPTAWQAGYTGKDVKVAVLDSGVDTSHPDLAGQVVAARNFTDTDDGDRNGHGTHVASTIAGTAAASAGKYKGVAPAARIYDGKVCDDHGDCRVSAILAGMEWAATEVKAKIVNLSLGGGDTPEIDPLEEAVNRLTAQTGTLFVVAAGNEGSGVGTVGSPGSADAALTVGAVDKQDKLAEFSGRGPRVGDGGLKPDVTAPGVGIVAAKSSTSVIGTPVGDRYLRLNGTSMATPHVAGAAALLAQQHPDWDAEALKAALMGSAKPAAGQTLFEQGSGRIDVAKAVQQKVFAEPGSLSFGVVRYPHDDDQSITKPLTYRNTGDQTITVQLDTVLTGPDGKPAPAGAINLSTQSVTVPAGGTVAVQVTINTKHDGPNGAYVGRVTATAGSATVATALAVTKEVEHYTITAEAIDPDGKPGGFEEVMAYNVATGDRTTAMWPNPGPVSFRLPKGEYLLDTSQFIPNPTDPEATGRSYRMVQPRLNLTGDSTVVFDARKAKKVTVTVPRSEAKILSATVGYLRKAVGAEGGLTSMSLGASYDPVYTGQVGPSAEPGAMTGFLAAQWAPPGTDGQVRNAPYVYSHFDGFPGGFPTGLDRAMTDRDFAAVDVQLNKTNDRKARLGAYGMAPGMSWSFGKALEFDQARTVRLLLGGRSAVWSKGFEEIHPDDPGNWATDIRSRYREYRAGTSYRERINSAVFTTAPVWAFRDRNVLNILDYTLMDADGNKGETGIDTQSGRLLRNGEVIAEGLYGDIYAEGVPAEKATYVLESSLTRQTWSDFSTRTDRKWTFTSAATDQKTQLPAIGIRYRPKVGIDNVVERTPVMVLPIVLEAQRDGVLPKIRSVEIRVSGDEGKTWRKASVQADGRGGYRAAFATPKTARSVSLQARIVDSAGFVTEETTIGAYPLR</sequence>
<keyword evidence="2 5" id="KW-0645">Protease</keyword>
<dbReference type="InterPro" id="IPR023827">
    <property type="entry name" value="Peptidase_S8_Asp-AS"/>
</dbReference>
<proteinExistence type="inferred from homology"/>